<dbReference type="CDD" id="cd17356">
    <property type="entry name" value="MFS_HXT"/>
    <property type="match status" value="1"/>
</dbReference>
<evidence type="ECO:0000256" key="1">
    <source>
        <dbReference type="ARBA" id="ARBA00004141"/>
    </source>
</evidence>
<sequence>MAPSRLESPPADNSTTPSVQKLKASKGPSEDPCGNYFPADPATLSLESNFGPMEADTIGYLQPTTLDTPMEVMHERFERDGYLFVKGCISKETSLACRRDYFTHMAPSGLLKKGTDPVEGIFSSTDTRKYLPPGNLRRLFGLKDDPESDKYVELMISAHEADFYVEFCQNQELRDFVGRFTGWKNPHMLQRTMLRAFVPNSELTPVHFDQMYLRAGPPTSLTAWIPIGNVSLEGGGLMYLEGSTDIGKKTEDDFAKNAHNLTDEERVSAFNKNMNDGGFLSRDTVSYGKEARRKWLIAEYEAGDVIFHNPYMVHASCKNRDPENRIRLATDVRFVDPEKPYDKLGNMFVIEPPKSQGQPVSQSPKTPNSPPQQQDLTYPVSKYELEQEIEHLEETSSYLSSVVVMFLQKFIHNDAIKSDPPEIYNLRTVVVSLIACGGALLFGMDMGVIGGVLTMDTFKEQYGLTDKSPTALANLSSNIVSTIQAGSFAGCIFSMWLANYIGRRLSLITASVFVFVGVAMQAAASGHIASMYVGRFITGIAVGIASTVNPLYVSENAPRGIRGLLTGCYQLSIVTGLTLAFWINYGCLLHVKGHAQYIIPLSLQAFPAVVLFFGMMFANESPRFLAQKDPVKALTVLAKLRGLPEDHPYVRDEMENISLQLEEERSLAANSSGLTLIKEAFTVKSYRRRSFLCITLMMWSNLMGTNAMTYYSPTIFKSVGLSSSSAGLFATGIYGIVKMVSCAVFILFVTDSLGRRKSLLWTGIVQGLALFYVGFFVRFDPPHPDSPPGAAGYVAIVAIYIFAAVYQFGWGPVVWTYCSEIPAARMRALQMGMATASQWLFNFVVAKGTPSMFATLGPHGFGTYFLYGSFCFAMVVFAWFFVPETKGLALEDMDELFGQDNVGAKFTPTRLARLEAERVAKGEAGSKYEHVDKV</sequence>
<dbReference type="PANTHER" id="PTHR48022:SF21">
    <property type="entry name" value="QUINATE TRANSPORTER, PUTATIVE (AFU_ORTHOLOGUE AFUA_6G06960)-RELATED"/>
    <property type="match status" value="1"/>
</dbReference>
<dbReference type="FunFam" id="1.20.1250.20:FF:000026">
    <property type="entry name" value="MFS quinate transporter QutD"/>
    <property type="match status" value="1"/>
</dbReference>
<feature type="transmembrane region" description="Helical" evidence="9">
    <location>
        <begin position="564"/>
        <end position="585"/>
    </location>
</feature>
<feature type="region of interest" description="Disordered" evidence="8">
    <location>
        <begin position="1"/>
        <end position="37"/>
    </location>
</feature>
<dbReference type="InterPro" id="IPR050360">
    <property type="entry name" value="MFS_Sugar_Transporters"/>
</dbReference>
<evidence type="ECO:0000256" key="4">
    <source>
        <dbReference type="ARBA" id="ARBA00022692"/>
    </source>
</evidence>
<keyword evidence="3" id="KW-0813">Transport</keyword>
<feature type="transmembrane region" description="Helical" evidence="9">
    <location>
        <begin position="791"/>
        <end position="818"/>
    </location>
</feature>
<dbReference type="InterPro" id="IPR005829">
    <property type="entry name" value="Sugar_transporter_CS"/>
</dbReference>
<dbReference type="EMBL" id="JAADYS010000762">
    <property type="protein sequence ID" value="KAF4467337.1"/>
    <property type="molecule type" value="Genomic_DNA"/>
</dbReference>
<feature type="transmembrane region" description="Helical" evidence="9">
    <location>
        <begin position="864"/>
        <end position="882"/>
    </location>
</feature>
<evidence type="ECO:0000256" key="8">
    <source>
        <dbReference type="SAM" id="MobiDB-lite"/>
    </source>
</evidence>
<evidence type="ECO:0000256" key="7">
    <source>
        <dbReference type="ARBA" id="ARBA00023180"/>
    </source>
</evidence>
<feature type="transmembrane region" description="Helical" evidence="9">
    <location>
        <begin position="691"/>
        <end position="711"/>
    </location>
</feature>
<evidence type="ECO:0000256" key="6">
    <source>
        <dbReference type="ARBA" id="ARBA00023136"/>
    </source>
</evidence>
<dbReference type="Pfam" id="PF05721">
    <property type="entry name" value="PhyH"/>
    <property type="match status" value="1"/>
</dbReference>
<dbReference type="Proteomes" id="UP000554235">
    <property type="component" value="Unassembled WGS sequence"/>
</dbReference>
<feature type="compositionally biased region" description="Polar residues" evidence="8">
    <location>
        <begin position="355"/>
        <end position="376"/>
    </location>
</feature>
<dbReference type="InterPro" id="IPR003663">
    <property type="entry name" value="Sugar/inositol_transpt"/>
</dbReference>
<dbReference type="Gene3D" id="1.20.1250.20">
    <property type="entry name" value="MFS general substrate transporter like domains"/>
    <property type="match status" value="1"/>
</dbReference>
<dbReference type="PROSITE" id="PS00217">
    <property type="entry name" value="SUGAR_TRANSPORT_2"/>
    <property type="match status" value="1"/>
</dbReference>
<feature type="transmembrane region" description="Helical" evidence="9">
    <location>
        <begin position="532"/>
        <end position="552"/>
    </location>
</feature>
<comment type="subcellular location">
    <subcellularLocation>
        <location evidence="1">Membrane</location>
        <topology evidence="1">Multi-pass membrane protein</topology>
    </subcellularLocation>
</comment>
<evidence type="ECO:0000313" key="11">
    <source>
        <dbReference type="EMBL" id="KAF4467337.1"/>
    </source>
</evidence>
<feature type="transmembrane region" description="Helical" evidence="9">
    <location>
        <begin position="429"/>
        <end position="455"/>
    </location>
</feature>
<comment type="similarity">
    <text evidence="2">Belongs to the major facilitator superfamily. Sugar transporter (TC 2.A.1.1) family.</text>
</comment>
<dbReference type="GO" id="GO:0016020">
    <property type="term" value="C:membrane"/>
    <property type="evidence" value="ECO:0007669"/>
    <property type="project" value="UniProtKB-SubCell"/>
</dbReference>
<gene>
    <name evidence="11" type="ORF">FALBO_5794</name>
</gene>
<keyword evidence="4 9" id="KW-0812">Transmembrane</keyword>
<dbReference type="Pfam" id="PF00083">
    <property type="entry name" value="Sugar_tr"/>
    <property type="match status" value="1"/>
</dbReference>
<dbReference type="PANTHER" id="PTHR48022">
    <property type="entry name" value="PLASTIDIC GLUCOSE TRANSPORTER 4"/>
    <property type="match status" value="1"/>
</dbReference>
<feature type="region of interest" description="Disordered" evidence="8">
    <location>
        <begin position="352"/>
        <end position="376"/>
    </location>
</feature>
<dbReference type="AlphaFoldDB" id="A0A8H4LG19"/>
<feature type="transmembrane region" description="Helical" evidence="9">
    <location>
        <begin position="759"/>
        <end position="779"/>
    </location>
</feature>
<accession>A0A8H4LG19</accession>
<dbReference type="InterPro" id="IPR008775">
    <property type="entry name" value="Phytyl_CoA_dOase-like"/>
</dbReference>
<dbReference type="SUPFAM" id="SSF51197">
    <property type="entry name" value="Clavaminate synthase-like"/>
    <property type="match status" value="1"/>
</dbReference>
<evidence type="ECO:0000313" key="12">
    <source>
        <dbReference type="Proteomes" id="UP000554235"/>
    </source>
</evidence>
<evidence type="ECO:0000256" key="3">
    <source>
        <dbReference type="ARBA" id="ARBA00022448"/>
    </source>
</evidence>
<reference evidence="11 12" key="1">
    <citation type="submission" date="2020-01" db="EMBL/GenBank/DDBJ databases">
        <title>Identification and distribution of gene clusters putatively required for synthesis of sphingolipid metabolism inhibitors in phylogenetically diverse species of the filamentous fungus Fusarium.</title>
        <authorList>
            <person name="Kim H.-S."/>
            <person name="Busman M."/>
            <person name="Brown D.W."/>
            <person name="Divon H."/>
            <person name="Uhlig S."/>
            <person name="Proctor R.H."/>
        </authorList>
    </citation>
    <scope>NUCLEOTIDE SEQUENCE [LARGE SCALE GENOMIC DNA]</scope>
    <source>
        <strain evidence="11 12">NRRL 20459</strain>
    </source>
</reference>
<feature type="transmembrane region" description="Helical" evidence="9">
    <location>
        <begin position="726"/>
        <end position="747"/>
    </location>
</feature>
<organism evidence="11 12">
    <name type="scientific">Fusarium albosuccineum</name>
    <dbReference type="NCBI Taxonomy" id="1237068"/>
    <lineage>
        <taxon>Eukaryota</taxon>
        <taxon>Fungi</taxon>
        <taxon>Dikarya</taxon>
        <taxon>Ascomycota</taxon>
        <taxon>Pezizomycotina</taxon>
        <taxon>Sordariomycetes</taxon>
        <taxon>Hypocreomycetidae</taxon>
        <taxon>Hypocreales</taxon>
        <taxon>Nectriaceae</taxon>
        <taxon>Fusarium</taxon>
        <taxon>Fusarium decemcellulare species complex</taxon>
    </lineage>
</organism>
<keyword evidence="12" id="KW-1185">Reference proteome</keyword>
<dbReference type="PRINTS" id="PR00171">
    <property type="entry name" value="SUGRTRNSPORT"/>
</dbReference>
<comment type="caution">
    <text evidence="11">The sequence shown here is derived from an EMBL/GenBank/DDBJ whole genome shotgun (WGS) entry which is preliminary data.</text>
</comment>
<keyword evidence="7" id="KW-0325">Glycoprotein</keyword>
<dbReference type="OrthoDB" id="508119at2759"/>
<name>A0A8H4LG19_9HYPO</name>
<dbReference type="NCBIfam" id="TIGR00879">
    <property type="entry name" value="SP"/>
    <property type="match status" value="1"/>
</dbReference>
<proteinExistence type="inferred from homology"/>
<feature type="transmembrane region" description="Helical" evidence="9">
    <location>
        <begin position="597"/>
        <end position="618"/>
    </location>
</feature>
<dbReference type="InterPro" id="IPR020846">
    <property type="entry name" value="MFS_dom"/>
</dbReference>
<evidence type="ECO:0000259" key="10">
    <source>
        <dbReference type="PROSITE" id="PS50850"/>
    </source>
</evidence>
<dbReference type="Gene3D" id="2.60.120.620">
    <property type="entry name" value="q2cbj1_9rhob like domain"/>
    <property type="match status" value="1"/>
</dbReference>
<keyword evidence="5 9" id="KW-1133">Transmembrane helix</keyword>
<evidence type="ECO:0000256" key="5">
    <source>
        <dbReference type="ARBA" id="ARBA00022989"/>
    </source>
</evidence>
<dbReference type="InterPro" id="IPR036259">
    <property type="entry name" value="MFS_trans_sf"/>
</dbReference>
<evidence type="ECO:0000256" key="2">
    <source>
        <dbReference type="ARBA" id="ARBA00010992"/>
    </source>
</evidence>
<protein>
    <submittedName>
        <fullName evidence="11">MFS quinate transporter</fullName>
    </submittedName>
</protein>
<dbReference type="PROSITE" id="PS50850">
    <property type="entry name" value="MFS"/>
    <property type="match status" value="1"/>
</dbReference>
<dbReference type="SUPFAM" id="SSF103473">
    <property type="entry name" value="MFS general substrate transporter"/>
    <property type="match status" value="1"/>
</dbReference>
<keyword evidence="6 9" id="KW-0472">Membrane</keyword>
<feature type="domain" description="Major facilitator superfamily (MFS) profile" evidence="10">
    <location>
        <begin position="431"/>
        <end position="886"/>
    </location>
</feature>
<feature type="transmembrane region" description="Helical" evidence="9">
    <location>
        <begin position="505"/>
        <end position="526"/>
    </location>
</feature>
<dbReference type="InterPro" id="IPR005828">
    <property type="entry name" value="MFS_sugar_transport-like"/>
</dbReference>
<evidence type="ECO:0000256" key="9">
    <source>
        <dbReference type="SAM" id="Phobius"/>
    </source>
</evidence>
<dbReference type="GO" id="GO:0005351">
    <property type="term" value="F:carbohydrate:proton symporter activity"/>
    <property type="evidence" value="ECO:0007669"/>
    <property type="project" value="TreeGrafter"/>
</dbReference>